<dbReference type="GO" id="GO:0004161">
    <property type="term" value="F:dimethylallyltranstransferase activity"/>
    <property type="evidence" value="ECO:0007669"/>
    <property type="project" value="UniProtKB-EC"/>
</dbReference>
<dbReference type="GO" id="GO:0046872">
    <property type="term" value="F:metal ion binding"/>
    <property type="evidence" value="ECO:0007669"/>
    <property type="project" value="UniProtKB-KW"/>
</dbReference>
<name>A0A5C3N6D6_9AGAM</name>
<dbReference type="InterPro" id="IPR033749">
    <property type="entry name" value="Polyprenyl_synt_CS"/>
</dbReference>
<gene>
    <name evidence="12" type="ORF">OE88DRAFT_1717678</name>
</gene>
<evidence type="ECO:0000256" key="1">
    <source>
        <dbReference type="ARBA" id="ARBA00001946"/>
    </source>
</evidence>
<evidence type="ECO:0000256" key="4">
    <source>
        <dbReference type="ARBA" id="ARBA00022679"/>
    </source>
</evidence>
<dbReference type="Gene3D" id="1.10.600.10">
    <property type="entry name" value="Farnesyl Diphosphate Synthase"/>
    <property type="match status" value="1"/>
</dbReference>
<dbReference type="EC" id="2.5.1.1" evidence="3"/>
<dbReference type="Pfam" id="PF00348">
    <property type="entry name" value="polyprenyl_synt"/>
    <property type="match status" value="1"/>
</dbReference>
<evidence type="ECO:0000256" key="5">
    <source>
        <dbReference type="ARBA" id="ARBA00022723"/>
    </source>
</evidence>
<accession>A0A5C3N6D6</accession>
<dbReference type="CDD" id="cd00685">
    <property type="entry name" value="Trans_IPPS_HT"/>
    <property type="match status" value="1"/>
</dbReference>
<evidence type="ECO:0000313" key="13">
    <source>
        <dbReference type="Proteomes" id="UP000305948"/>
    </source>
</evidence>
<evidence type="ECO:0000256" key="2">
    <source>
        <dbReference type="ARBA" id="ARBA00012439"/>
    </source>
</evidence>
<protein>
    <recommendedName>
        <fullName evidence="10">(2E,6E)-farnesyl diphosphate synthase</fullName>
        <ecNumber evidence="3">2.5.1.1</ecNumber>
        <ecNumber evidence="2">2.5.1.10</ecNumber>
    </recommendedName>
    <alternativeName>
        <fullName evidence="9">Dimethylallyltranstransferase</fullName>
    </alternativeName>
    <alternativeName>
        <fullName evidence="8">Farnesyl diphosphate synthase</fullName>
    </alternativeName>
    <alternativeName>
        <fullName evidence="7">Geranyltranstransferase</fullName>
    </alternativeName>
</protein>
<dbReference type="OrthoDB" id="10257492at2759"/>
<dbReference type="STRING" id="5364.A0A5C3N6D6"/>
<keyword evidence="13" id="KW-1185">Reference proteome</keyword>
<evidence type="ECO:0000256" key="3">
    <source>
        <dbReference type="ARBA" id="ARBA00012833"/>
    </source>
</evidence>
<dbReference type="PANTHER" id="PTHR11525">
    <property type="entry name" value="FARNESYL-PYROPHOSPHATE SYNTHETASE"/>
    <property type="match status" value="1"/>
</dbReference>
<dbReference type="SUPFAM" id="SSF48576">
    <property type="entry name" value="Terpenoid synthases"/>
    <property type="match status" value="1"/>
</dbReference>
<evidence type="ECO:0000256" key="8">
    <source>
        <dbReference type="ARBA" id="ARBA00032424"/>
    </source>
</evidence>
<dbReference type="GO" id="GO:0005737">
    <property type="term" value="C:cytoplasm"/>
    <property type="evidence" value="ECO:0007669"/>
    <property type="project" value="TreeGrafter"/>
</dbReference>
<organism evidence="12 13">
    <name type="scientific">Heliocybe sulcata</name>
    <dbReference type="NCBI Taxonomy" id="5364"/>
    <lineage>
        <taxon>Eukaryota</taxon>
        <taxon>Fungi</taxon>
        <taxon>Dikarya</taxon>
        <taxon>Basidiomycota</taxon>
        <taxon>Agaricomycotina</taxon>
        <taxon>Agaricomycetes</taxon>
        <taxon>Gloeophyllales</taxon>
        <taxon>Gloeophyllaceae</taxon>
        <taxon>Heliocybe</taxon>
    </lineage>
</organism>
<comment type="cofactor">
    <cofactor evidence="1">
        <name>Mg(2+)</name>
        <dbReference type="ChEBI" id="CHEBI:18420"/>
    </cofactor>
</comment>
<dbReference type="EC" id="2.5.1.10" evidence="2"/>
<evidence type="ECO:0000256" key="11">
    <source>
        <dbReference type="RuleBase" id="RU004466"/>
    </source>
</evidence>
<sequence length="338" mass="38868">MTSGSMSSNHRRFQEAWPILRDDVLEDWAAKGVSQDAIDWCRRNMEYNVIGGKMLRGRAVVDSLAILEARELTDEECFRAAVLGWCMELFQAFGLVADDIMDQSPTRRGRPCWYKVEDVGLVAINDAFILEGTMFFLLKKYFRDQEGYVDFVELFREMIYLTEMGQLLDTLPSSGHRVIDLETFSMERYRLTAIYKSAYFSIYLPIALAMLLNGIPRQVQDDFIDFAGLPEHTGKVGTDIVNNKCTWCVITAFAHADAGQREVLRQKYGRQDGASEEKVREVFEQVGLRERYVAYEEEVYQRINGMVERIPKGEDQGAPVVNGEVFTVFLEKLYKRSK</sequence>
<dbReference type="InterPro" id="IPR008949">
    <property type="entry name" value="Isoprenoid_synthase_dom_sf"/>
</dbReference>
<proteinExistence type="inferred from homology"/>
<dbReference type="GO" id="GO:0045337">
    <property type="term" value="P:farnesyl diphosphate biosynthetic process"/>
    <property type="evidence" value="ECO:0007669"/>
    <property type="project" value="TreeGrafter"/>
</dbReference>
<evidence type="ECO:0000256" key="9">
    <source>
        <dbReference type="ARBA" id="ARBA00032448"/>
    </source>
</evidence>
<keyword evidence="5" id="KW-0479">Metal-binding</keyword>
<evidence type="ECO:0000256" key="7">
    <source>
        <dbReference type="ARBA" id="ARBA00032380"/>
    </source>
</evidence>
<dbReference type="PANTHER" id="PTHR11525:SF0">
    <property type="entry name" value="FARNESYL PYROPHOSPHATE SYNTHASE"/>
    <property type="match status" value="1"/>
</dbReference>
<comment type="similarity">
    <text evidence="11">Belongs to the FPP/GGPP synthase family.</text>
</comment>
<evidence type="ECO:0000313" key="12">
    <source>
        <dbReference type="EMBL" id="TFK53264.1"/>
    </source>
</evidence>
<evidence type="ECO:0000256" key="10">
    <source>
        <dbReference type="ARBA" id="ARBA00032873"/>
    </source>
</evidence>
<dbReference type="InterPro" id="IPR039702">
    <property type="entry name" value="FPS1-like"/>
</dbReference>
<dbReference type="InterPro" id="IPR000092">
    <property type="entry name" value="Polyprenyl_synt"/>
</dbReference>
<evidence type="ECO:0000256" key="6">
    <source>
        <dbReference type="ARBA" id="ARBA00022842"/>
    </source>
</evidence>
<dbReference type="Proteomes" id="UP000305948">
    <property type="component" value="Unassembled WGS sequence"/>
</dbReference>
<reference evidence="12 13" key="1">
    <citation type="journal article" date="2019" name="Nat. Ecol. Evol.">
        <title>Megaphylogeny resolves global patterns of mushroom evolution.</title>
        <authorList>
            <person name="Varga T."/>
            <person name="Krizsan K."/>
            <person name="Foldi C."/>
            <person name="Dima B."/>
            <person name="Sanchez-Garcia M."/>
            <person name="Sanchez-Ramirez S."/>
            <person name="Szollosi G.J."/>
            <person name="Szarkandi J.G."/>
            <person name="Papp V."/>
            <person name="Albert L."/>
            <person name="Andreopoulos W."/>
            <person name="Angelini C."/>
            <person name="Antonin V."/>
            <person name="Barry K.W."/>
            <person name="Bougher N.L."/>
            <person name="Buchanan P."/>
            <person name="Buyck B."/>
            <person name="Bense V."/>
            <person name="Catcheside P."/>
            <person name="Chovatia M."/>
            <person name="Cooper J."/>
            <person name="Damon W."/>
            <person name="Desjardin D."/>
            <person name="Finy P."/>
            <person name="Geml J."/>
            <person name="Haridas S."/>
            <person name="Hughes K."/>
            <person name="Justo A."/>
            <person name="Karasinski D."/>
            <person name="Kautmanova I."/>
            <person name="Kiss B."/>
            <person name="Kocsube S."/>
            <person name="Kotiranta H."/>
            <person name="LaButti K.M."/>
            <person name="Lechner B.E."/>
            <person name="Liimatainen K."/>
            <person name="Lipzen A."/>
            <person name="Lukacs Z."/>
            <person name="Mihaltcheva S."/>
            <person name="Morgado L.N."/>
            <person name="Niskanen T."/>
            <person name="Noordeloos M.E."/>
            <person name="Ohm R.A."/>
            <person name="Ortiz-Santana B."/>
            <person name="Ovrebo C."/>
            <person name="Racz N."/>
            <person name="Riley R."/>
            <person name="Savchenko A."/>
            <person name="Shiryaev A."/>
            <person name="Soop K."/>
            <person name="Spirin V."/>
            <person name="Szebenyi C."/>
            <person name="Tomsovsky M."/>
            <person name="Tulloss R.E."/>
            <person name="Uehling J."/>
            <person name="Grigoriev I.V."/>
            <person name="Vagvolgyi C."/>
            <person name="Papp T."/>
            <person name="Martin F.M."/>
            <person name="Miettinen O."/>
            <person name="Hibbett D.S."/>
            <person name="Nagy L.G."/>
        </authorList>
    </citation>
    <scope>NUCLEOTIDE SEQUENCE [LARGE SCALE GENOMIC DNA]</scope>
    <source>
        <strain evidence="12 13">OMC1185</strain>
    </source>
</reference>
<dbReference type="SFLD" id="SFLDS00005">
    <property type="entry name" value="Isoprenoid_Synthase_Type_I"/>
    <property type="match status" value="1"/>
</dbReference>
<dbReference type="AlphaFoldDB" id="A0A5C3N6D6"/>
<keyword evidence="4 11" id="KW-0808">Transferase</keyword>
<dbReference type="EMBL" id="ML213507">
    <property type="protein sequence ID" value="TFK53264.1"/>
    <property type="molecule type" value="Genomic_DNA"/>
</dbReference>
<dbReference type="GO" id="GO:0004337">
    <property type="term" value="F:(2E,6E)-farnesyl diphosphate synthase activity"/>
    <property type="evidence" value="ECO:0007669"/>
    <property type="project" value="UniProtKB-EC"/>
</dbReference>
<keyword evidence="6" id="KW-0460">Magnesium</keyword>
<dbReference type="PROSITE" id="PS00723">
    <property type="entry name" value="POLYPRENYL_SYNTHASE_1"/>
    <property type="match status" value="1"/>
</dbReference>